<comment type="caution">
    <text evidence="1">The sequence shown here is derived from an EMBL/GenBank/DDBJ whole genome shotgun (WGS) entry which is preliminary data.</text>
</comment>
<protein>
    <submittedName>
        <fullName evidence="1">Uncharacterized protein</fullName>
    </submittedName>
</protein>
<dbReference type="EMBL" id="CM055111">
    <property type="protein sequence ID" value="KAJ7519705.1"/>
    <property type="molecule type" value="Genomic_DNA"/>
</dbReference>
<keyword evidence="2" id="KW-1185">Reference proteome</keyword>
<organism evidence="1 2">
    <name type="scientific">Diphasiastrum complanatum</name>
    <name type="common">Issler's clubmoss</name>
    <name type="synonym">Lycopodium complanatum</name>
    <dbReference type="NCBI Taxonomy" id="34168"/>
    <lineage>
        <taxon>Eukaryota</taxon>
        <taxon>Viridiplantae</taxon>
        <taxon>Streptophyta</taxon>
        <taxon>Embryophyta</taxon>
        <taxon>Tracheophyta</taxon>
        <taxon>Lycopodiopsida</taxon>
        <taxon>Lycopodiales</taxon>
        <taxon>Lycopodiaceae</taxon>
        <taxon>Lycopodioideae</taxon>
        <taxon>Diphasiastrum</taxon>
    </lineage>
</organism>
<evidence type="ECO:0000313" key="1">
    <source>
        <dbReference type="EMBL" id="KAJ7519705.1"/>
    </source>
</evidence>
<reference evidence="2" key="1">
    <citation type="journal article" date="2024" name="Proc. Natl. Acad. Sci. U.S.A.">
        <title>Extraordinary preservation of gene collinearity over three hundred million years revealed in homosporous lycophytes.</title>
        <authorList>
            <person name="Li C."/>
            <person name="Wickell D."/>
            <person name="Kuo L.Y."/>
            <person name="Chen X."/>
            <person name="Nie B."/>
            <person name="Liao X."/>
            <person name="Peng D."/>
            <person name="Ji J."/>
            <person name="Jenkins J."/>
            <person name="Williams M."/>
            <person name="Shu S."/>
            <person name="Plott C."/>
            <person name="Barry K."/>
            <person name="Rajasekar S."/>
            <person name="Grimwood J."/>
            <person name="Han X."/>
            <person name="Sun S."/>
            <person name="Hou Z."/>
            <person name="He W."/>
            <person name="Dai G."/>
            <person name="Sun C."/>
            <person name="Schmutz J."/>
            <person name="Leebens-Mack J.H."/>
            <person name="Li F.W."/>
            <person name="Wang L."/>
        </authorList>
    </citation>
    <scope>NUCLEOTIDE SEQUENCE [LARGE SCALE GENOMIC DNA]</scope>
    <source>
        <strain evidence="2">cv. PW_Plant_1</strain>
    </source>
</reference>
<evidence type="ECO:0000313" key="2">
    <source>
        <dbReference type="Proteomes" id="UP001162992"/>
    </source>
</evidence>
<dbReference type="Proteomes" id="UP001162992">
    <property type="component" value="Chromosome 20"/>
</dbReference>
<gene>
    <name evidence="1" type="ORF">O6H91_20G052000</name>
</gene>
<accession>A0ACC2AQF1</accession>
<proteinExistence type="predicted"/>
<name>A0ACC2AQF1_DIPCM</name>
<sequence length="265" mass="28200">MRTLGAWKWRSLRSLELGELGELGAWGAWSLGNLKSWELGELGAWSLGSLEINFGATAALHPQRSLAADDDPSQDFCVKDTTKKLQVNGFPCKDPAQVQASDFACDSLKKPGNTSNALGVAVTPANILTFGGLNTQGVSAARIDFAPHGLNPPHVHPRAPEILFLAKGTLLVGFVTSTPDNKLFAQTIKVGELFIFPRGLVHFQLNVGYGAAVAFSAFNSQNPGTSQVAKALFASTPPIDDAVLEKALQLNAADVQHLRSLISKT</sequence>